<proteinExistence type="predicted"/>
<feature type="transmembrane region" description="Helical" evidence="2">
    <location>
        <begin position="242"/>
        <end position="264"/>
    </location>
</feature>
<feature type="signal peptide" evidence="3">
    <location>
        <begin position="1"/>
        <end position="29"/>
    </location>
</feature>
<evidence type="ECO:0000256" key="2">
    <source>
        <dbReference type="SAM" id="Phobius"/>
    </source>
</evidence>
<feature type="chain" id="PRO_5031505110" evidence="3">
    <location>
        <begin position="30"/>
        <end position="268"/>
    </location>
</feature>
<dbReference type="AlphaFoldDB" id="A0A7S4UID3"/>
<organism evidence="4">
    <name type="scientific">Alexandrium monilatum</name>
    <dbReference type="NCBI Taxonomy" id="311494"/>
    <lineage>
        <taxon>Eukaryota</taxon>
        <taxon>Sar</taxon>
        <taxon>Alveolata</taxon>
        <taxon>Dinophyceae</taxon>
        <taxon>Gonyaulacales</taxon>
        <taxon>Pyrocystaceae</taxon>
        <taxon>Alexandrium</taxon>
    </lineage>
</organism>
<keyword evidence="2" id="KW-0472">Membrane</keyword>
<keyword evidence="2" id="KW-0812">Transmembrane</keyword>
<sequence>MKSLAPVDSRHVPWLGLLVLVLAPALASAEFRRLRSDPPEGHASSLRPAEPAAASVSLGALSKVTGVLRLATDELLHFLEAALPPYEDFLPACMSHVKKAFAQVVQGIDRSYTDLQLQTVLEHECSRDEQFMTVESGLKEREVCMEFAEQLASARMKELDSGSTEGYAAFCQDYYKHKGGVMTQLPKESPKDNATEAEIREKTYEEHISKGQSHERATFEAQKAVEENNEAKASGRKRKDEFPVWAAALIIGGIVAFVLTGLYLHYRT</sequence>
<keyword evidence="3" id="KW-0732">Signal</keyword>
<keyword evidence="2" id="KW-1133">Transmembrane helix</keyword>
<evidence type="ECO:0000256" key="1">
    <source>
        <dbReference type="SAM" id="MobiDB-lite"/>
    </source>
</evidence>
<reference evidence="4" key="1">
    <citation type="submission" date="2021-01" db="EMBL/GenBank/DDBJ databases">
        <authorList>
            <person name="Corre E."/>
            <person name="Pelletier E."/>
            <person name="Niang G."/>
            <person name="Scheremetjew M."/>
            <person name="Finn R."/>
            <person name="Kale V."/>
            <person name="Holt S."/>
            <person name="Cochrane G."/>
            <person name="Meng A."/>
            <person name="Brown T."/>
            <person name="Cohen L."/>
        </authorList>
    </citation>
    <scope>NUCLEOTIDE SEQUENCE</scope>
    <source>
        <strain evidence="4">CCMP3105</strain>
    </source>
</reference>
<evidence type="ECO:0000256" key="3">
    <source>
        <dbReference type="SAM" id="SignalP"/>
    </source>
</evidence>
<feature type="region of interest" description="Disordered" evidence="1">
    <location>
        <begin position="207"/>
        <end position="236"/>
    </location>
</feature>
<name>A0A7S4UID3_9DINO</name>
<dbReference type="EMBL" id="HBNR01014473">
    <property type="protein sequence ID" value="CAE4569758.1"/>
    <property type="molecule type" value="Transcribed_RNA"/>
</dbReference>
<gene>
    <name evidence="4" type="ORF">AMON00008_LOCUS9377</name>
</gene>
<evidence type="ECO:0000313" key="4">
    <source>
        <dbReference type="EMBL" id="CAE4569758.1"/>
    </source>
</evidence>
<accession>A0A7S4UID3</accession>
<protein>
    <submittedName>
        <fullName evidence="4">Uncharacterized protein</fullName>
    </submittedName>
</protein>
<feature type="compositionally biased region" description="Basic and acidic residues" evidence="1">
    <location>
        <begin position="207"/>
        <end position="230"/>
    </location>
</feature>